<evidence type="ECO:0000256" key="1">
    <source>
        <dbReference type="SAM" id="Coils"/>
    </source>
</evidence>
<dbReference type="HOGENOM" id="CLU_138783_0_0_1"/>
<evidence type="ECO:0000313" key="3">
    <source>
        <dbReference type="Proteomes" id="UP000015104"/>
    </source>
</evidence>
<protein>
    <submittedName>
        <fullName evidence="2">Uncharacterized protein</fullName>
    </submittedName>
</protein>
<organism evidence="2 3">
    <name type="scientific">Tetranychus urticae</name>
    <name type="common">Two-spotted spider mite</name>
    <dbReference type="NCBI Taxonomy" id="32264"/>
    <lineage>
        <taxon>Eukaryota</taxon>
        <taxon>Metazoa</taxon>
        <taxon>Ecdysozoa</taxon>
        <taxon>Arthropoda</taxon>
        <taxon>Chelicerata</taxon>
        <taxon>Arachnida</taxon>
        <taxon>Acari</taxon>
        <taxon>Acariformes</taxon>
        <taxon>Trombidiformes</taxon>
        <taxon>Prostigmata</taxon>
        <taxon>Eleutherengona</taxon>
        <taxon>Raphignathae</taxon>
        <taxon>Tetranychoidea</taxon>
        <taxon>Tetranychidae</taxon>
        <taxon>Tetranychus</taxon>
    </lineage>
</organism>
<dbReference type="Proteomes" id="UP000015104">
    <property type="component" value="Unassembled WGS sequence"/>
</dbReference>
<sequence>MIPSYGLRRVLTHVESALIAVLSFIRRTLELAIEKIRSFEDQEARIERLLELRAEMAEVRNELAEKDQFITYIDLRCEAAFGFPPEVLQERYARWVESRVRELELRDSSRDL</sequence>
<reference evidence="2" key="2">
    <citation type="submission" date="2015-06" db="UniProtKB">
        <authorList>
            <consortium name="EnsemblMetazoa"/>
        </authorList>
    </citation>
    <scope>IDENTIFICATION</scope>
</reference>
<dbReference type="AlphaFoldDB" id="T1KPP3"/>
<evidence type="ECO:0000313" key="2">
    <source>
        <dbReference type="EnsemblMetazoa" id="tetur17g01240.1"/>
    </source>
</evidence>
<name>T1KPP3_TETUR</name>
<keyword evidence="1" id="KW-0175">Coiled coil</keyword>
<dbReference type="EMBL" id="CAEY01000334">
    <property type="status" value="NOT_ANNOTATED_CDS"/>
    <property type="molecule type" value="Genomic_DNA"/>
</dbReference>
<feature type="coiled-coil region" evidence="1">
    <location>
        <begin position="39"/>
        <end position="69"/>
    </location>
</feature>
<reference evidence="3" key="1">
    <citation type="submission" date="2011-08" db="EMBL/GenBank/DDBJ databases">
        <authorList>
            <person name="Rombauts S."/>
        </authorList>
    </citation>
    <scope>NUCLEOTIDE SEQUENCE</scope>
    <source>
        <strain evidence="3">London</strain>
    </source>
</reference>
<accession>T1KPP3</accession>
<keyword evidence="3" id="KW-1185">Reference proteome</keyword>
<dbReference type="EnsemblMetazoa" id="tetur17g01240.1">
    <property type="protein sequence ID" value="tetur17g01240.1"/>
    <property type="gene ID" value="tetur17g01240"/>
</dbReference>
<proteinExistence type="predicted"/>